<dbReference type="InterPro" id="IPR012910">
    <property type="entry name" value="Plug_dom"/>
</dbReference>
<accession>A0ABT8XAM9</accession>
<evidence type="ECO:0000313" key="16">
    <source>
        <dbReference type="Proteomes" id="UP001177080"/>
    </source>
</evidence>
<dbReference type="Gene3D" id="2.40.170.20">
    <property type="entry name" value="TonB-dependent receptor, beta-barrel domain"/>
    <property type="match status" value="1"/>
</dbReference>
<evidence type="ECO:0000313" key="15">
    <source>
        <dbReference type="EMBL" id="MDO6120794.1"/>
    </source>
</evidence>
<feature type="domain" description="Secretin/TonB short N-terminal" evidence="14">
    <location>
        <begin position="79"/>
        <end position="130"/>
    </location>
</feature>
<keyword evidence="3 12" id="KW-0813">Transport</keyword>
<dbReference type="InterPro" id="IPR036942">
    <property type="entry name" value="Beta-barrel_TonB_sf"/>
</dbReference>
<keyword evidence="4 12" id="KW-1134">Transmembrane beta strand</keyword>
<dbReference type="InterPro" id="IPR011662">
    <property type="entry name" value="Secretin/TonB_short_N"/>
</dbReference>
<keyword evidence="16" id="KW-1185">Reference proteome</keyword>
<evidence type="ECO:0000256" key="3">
    <source>
        <dbReference type="ARBA" id="ARBA00022448"/>
    </source>
</evidence>
<evidence type="ECO:0000256" key="13">
    <source>
        <dbReference type="RuleBase" id="RU003357"/>
    </source>
</evidence>
<evidence type="ECO:0000256" key="10">
    <source>
        <dbReference type="ARBA" id="ARBA00023170"/>
    </source>
</evidence>
<keyword evidence="7" id="KW-0408">Iron</keyword>
<sequence>MRLHIDRSKGTRAGARVRNVFFARLMVSTAAALLFSLPHAALQPAMAQEKTARVGTIAFDIPAQSLASALNAFGRQSGLQVSLAASTSRGVTSRAVKGTYTPEQALAALLEGTEARHAITPEGTAIVTPKNISPLVTGSVEDGSTTLQQVTVEGEGASQGGVGKVKITAKDLERKNPSNLQDVFRDEPSVKVGSSLPMSQKVYVNGIEETNLAVSIDGSRQNNKVFHHNATTLIDPALLKAVSVDEGVAPADAGPGALGGAIAYETKDARDLLDGDGFGGFVNSTYNSNGGVFGTGVSAYGLHQGFEYLGYLNFSRGGEFSDANGDKVLGTRSNFLSGLGKIAYEFESGDRIEISHEGIRDDAPRPFRANMRHTDGSKPGEPVVRDYRLDRNNTVLTYTDETPEGWWDPRVVLAYGTTDVGTTVYLPPGSLPEKYPIEGMTSTFNGKFENRFHVGIGTVTAGVDFYSDRAELDDLFDPAVEKAQNVGAYVQARLEPFDRTRLSFGGRADQQWFTGTGGQEFDNAGLSGNISGEYDIIEDLLTAKAGYSHVWSGIPLAENFIMNPNWVYLPEPEPATADNYTVGLEAKYNGFTLEGSIFRTDMENVRSARYRTAYTARHVESEGFSVAAGYEWNDSFVRVKYVNTDTLIDGQPADSDTGTYLTTPVGEIITVAAAHTFSDYGVTIGGDIEFALKYDKLPAAPEGEPAYKPFKAYQVFNAYLEYKPPSHKNLTLRADVKNVFNEVYADRATYGQEFGVVDPLYQPGRSFLVSLRATF</sequence>
<dbReference type="EMBL" id="WHSC02000002">
    <property type="protein sequence ID" value="MDO6120794.1"/>
    <property type="molecule type" value="Genomic_DNA"/>
</dbReference>
<keyword evidence="11 12" id="KW-0998">Cell outer membrane</keyword>
<dbReference type="SMART" id="SM00965">
    <property type="entry name" value="STN"/>
    <property type="match status" value="1"/>
</dbReference>
<dbReference type="Gene3D" id="2.170.130.10">
    <property type="entry name" value="TonB-dependent receptor, plug domain"/>
    <property type="match status" value="1"/>
</dbReference>
<dbReference type="PANTHER" id="PTHR30069:SF41">
    <property type="entry name" value="HEME_HEMOPEXIN UTILIZATION PROTEIN C"/>
    <property type="match status" value="1"/>
</dbReference>
<evidence type="ECO:0000256" key="9">
    <source>
        <dbReference type="ARBA" id="ARBA00023136"/>
    </source>
</evidence>
<dbReference type="InterPro" id="IPR000531">
    <property type="entry name" value="Beta-barrel_TonB"/>
</dbReference>
<reference evidence="15" key="1">
    <citation type="submission" date="2022-04" db="EMBL/GenBank/DDBJ databases">
        <title>Shinella lacus sp. nov., a novel member of the genus Shinella from water.</title>
        <authorList>
            <person name="Deng Y."/>
        </authorList>
    </citation>
    <scope>NUCLEOTIDE SEQUENCE</scope>
    <source>
        <strain evidence="15">JCM 31239</strain>
    </source>
</reference>
<evidence type="ECO:0000256" key="8">
    <source>
        <dbReference type="ARBA" id="ARBA00023077"/>
    </source>
</evidence>
<keyword evidence="6 12" id="KW-0812">Transmembrane</keyword>
<keyword evidence="5" id="KW-0410">Iron transport</keyword>
<dbReference type="PANTHER" id="PTHR30069">
    <property type="entry name" value="TONB-DEPENDENT OUTER MEMBRANE RECEPTOR"/>
    <property type="match status" value="1"/>
</dbReference>
<comment type="similarity">
    <text evidence="2 12 13">Belongs to the TonB-dependent receptor family.</text>
</comment>
<evidence type="ECO:0000256" key="2">
    <source>
        <dbReference type="ARBA" id="ARBA00009810"/>
    </source>
</evidence>
<dbReference type="Gene3D" id="3.55.50.30">
    <property type="match status" value="1"/>
</dbReference>
<proteinExistence type="inferred from homology"/>
<evidence type="ECO:0000256" key="7">
    <source>
        <dbReference type="ARBA" id="ARBA00023004"/>
    </source>
</evidence>
<gene>
    <name evidence="15" type="ORF">GB928_006310</name>
</gene>
<dbReference type="SUPFAM" id="SSF56935">
    <property type="entry name" value="Porins"/>
    <property type="match status" value="1"/>
</dbReference>
<dbReference type="Proteomes" id="UP001177080">
    <property type="component" value="Unassembled WGS sequence"/>
</dbReference>
<keyword evidence="5" id="KW-0406">Ion transport</keyword>
<evidence type="ECO:0000256" key="5">
    <source>
        <dbReference type="ARBA" id="ARBA00022496"/>
    </source>
</evidence>
<evidence type="ECO:0000256" key="11">
    <source>
        <dbReference type="ARBA" id="ARBA00023237"/>
    </source>
</evidence>
<evidence type="ECO:0000256" key="12">
    <source>
        <dbReference type="PROSITE-ProRule" id="PRU01360"/>
    </source>
</evidence>
<comment type="caution">
    <text evidence="15">The sequence shown here is derived from an EMBL/GenBank/DDBJ whole genome shotgun (WGS) entry which is preliminary data.</text>
</comment>
<organism evidence="15 16">
    <name type="scientific">Shinella curvata</name>
    <dbReference type="NCBI Taxonomy" id="1817964"/>
    <lineage>
        <taxon>Bacteria</taxon>
        <taxon>Pseudomonadati</taxon>
        <taxon>Pseudomonadota</taxon>
        <taxon>Alphaproteobacteria</taxon>
        <taxon>Hyphomicrobiales</taxon>
        <taxon>Rhizobiaceae</taxon>
        <taxon>Shinella</taxon>
    </lineage>
</organism>
<name>A0ABT8XAM9_9HYPH</name>
<dbReference type="Pfam" id="PF00593">
    <property type="entry name" value="TonB_dep_Rec_b-barrel"/>
    <property type="match status" value="1"/>
</dbReference>
<evidence type="ECO:0000259" key="14">
    <source>
        <dbReference type="SMART" id="SM00965"/>
    </source>
</evidence>
<evidence type="ECO:0000256" key="4">
    <source>
        <dbReference type="ARBA" id="ARBA00022452"/>
    </source>
</evidence>
<evidence type="ECO:0000256" key="1">
    <source>
        <dbReference type="ARBA" id="ARBA00004571"/>
    </source>
</evidence>
<keyword evidence="8 13" id="KW-0798">TonB box</keyword>
<dbReference type="Pfam" id="PF07715">
    <property type="entry name" value="Plug"/>
    <property type="match status" value="1"/>
</dbReference>
<dbReference type="InterPro" id="IPR039426">
    <property type="entry name" value="TonB-dep_rcpt-like"/>
</dbReference>
<evidence type="ECO:0000256" key="6">
    <source>
        <dbReference type="ARBA" id="ARBA00022692"/>
    </source>
</evidence>
<dbReference type="RefSeq" id="WP_244761766.1">
    <property type="nucleotide sequence ID" value="NZ_JALJCJ010000004.1"/>
</dbReference>
<keyword evidence="9 12" id="KW-0472">Membrane</keyword>
<comment type="subcellular location">
    <subcellularLocation>
        <location evidence="1 12">Cell outer membrane</location>
        <topology evidence="1 12">Multi-pass membrane protein</topology>
    </subcellularLocation>
</comment>
<dbReference type="InterPro" id="IPR037066">
    <property type="entry name" value="Plug_dom_sf"/>
</dbReference>
<protein>
    <submittedName>
        <fullName evidence="15">TonB-dependent receptor</fullName>
    </submittedName>
</protein>
<dbReference type="PROSITE" id="PS52016">
    <property type="entry name" value="TONB_DEPENDENT_REC_3"/>
    <property type="match status" value="1"/>
</dbReference>
<keyword evidence="10 15" id="KW-0675">Receptor</keyword>